<dbReference type="Pfam" id="PF07670">
    <property type="entry name" value="Gate"/>
    <property type="match status" value="1"/>
</dbReference>
<proteinExistence type="inferred from homology"/>
<evidence type="ECO:0000256" key="1">
    <source>
        <dbReference type="ARBA" id="ARBA00004651"/>
    </source>
</evidence>
<evidence type="ECO:0000313" key="11">
    <source>
        <dbReference type="EMBL" id="ALZ83056.1"/>
    </source>
</evidence>
<evidence type="ECO:0000256" key="6">
    <source>
        <dbReference type="ARBA" id="ARBA00023136"/>
    </source>
</evidence>
<keyword evidence="4 7" id="KW-0812">Transmembrane</keyword>
<feature type="domain" description="Concentrative nucleoside transporter N-terminal" evidence="8">
    <location>
        <begin position="5"/>
        <end position="78"/>
    </location>
</feature>
<comment type="subcellular location">
    <subcellularLocation>
        <location evidence="1">Cell membrane</location>
        <topology evidence="1">Multi-pass membrane protein</topology>
    </subcellularLocation>
</comment>
<feature type="transmembrane region" description="Helical" evidence="7">
    <location>
        <begin position="359"/>
        <end position="385"/>
    </location>
</feature>
<dbReference type="Pfam" id="PF07662">
    <property type="entry name" value="Nucleos_tra2_C"/>
    <property type="match status" value="1"/>
</dbReference>
<feature type="transmembrane region" description="Helical" evidence="7">
    <location>
        <begin position="256"/>
        <end position="278"/>
    </location>
</feature>
<comment type="caution">
    <text evidence="7">Lacks conserved residue(s) required for the propagation of feature annotation.</text>
</comment>
<accession>A0A0U4VIJ7</accession>
<dbReference type="InterPro" id="IPR002668">
    <property type="entry name" value="CNT_N_dom"/>
</dbReference>
<dbReference type="RefSeq" id="WP_059313341.1">
    <property type="nucleotide sequence ID" value="NZ_CP013987.1"/>
</dbReference>
<dbReference type="InterPro" id="IPR011657">
    <property type="entry name" value="CNT_C_dom"/>
</dbReference>
<dbReference type="KEGG" id="por:APT59_02110"/>
<dbReference type="GO" id="GO:0005886">
    <property type="term" value="C:plasma membrane"/>
    <property type="evidence" value="ECO:0007669"/>
    <property type="project" value="UniProtKB-SubCell"/>
</dbReference>
<protein>
    <recommendedName>
        <fullName evidence="7">Nucleoside permease</fullName>
    </recommendedName>
</protein>
<evidence type="ECO:0000256" key="5">
    <source>
        <dbReference type="ARBA" id="ARBA00022989"/>
    </source>
</evidence>
<dbReference type="PANTHER" id="PTHR10590:SF4">
    <property type="entry name" value="SOLUTE CARRIER FAMILY 28 MEMBER 3"/>
    <property type="match status" value="1"/>
</dbReference>
<keyword evidence="5 7" id="KW-1133">Transmembrane helix</keyword>
<evidence type="ECO:0000256" key="7">
    <source>
        <dbReference type="RuleBase" id="RU362018"/>
    </source>
</evidence>
<evidence type="ECO:0000256" key="4">
    <source>
        <dbReference type="ARBA" id="ARBA00022692"/>
    </source>
</evidence>
<feature type="transmembrane region" description="Helical" evidence="7">
    <location>
        <begin position="397"/>
        <end position="418"/>
    </location>
</feature>
<dbReference type="PANTHER" id="PTHR10590">
    <property type="entry name" value="SODIUM/NUCLEOSIDE COTRANSPORTER"/>
    <property type="match status" value="1"/>
</dbReference>
<keyword evidence="6 7" id="KW-0472">Membrane</keyword>
<feature type="domain" description="Nucleoside transporter/FeoB GTPase Gate" evidence="10">
    <location>
        <begin position="96"/>
        <end position="193"/>
    </location>
</feature>
<name>A0A0U4VIJ7_9PSED</name>
<evidence type="ECO:0000256" key="2">
    <source>
        <dbReference type="ARBA" id="ARBA00009033"/>
    </source>
</evidence>
<comment type="similarity">
    <text evidence="2 7">Belongs to the concentrative nucleoside transporter (CNT) (TC 2.A.41) family.</text>
</comment>
<evidence type="ECO:0000259" key="10">
    <source>
        <dbReference type="Pfam" id="PF07670"/>
    </source>
</evidence>
<organism evidence="11 12">
    <name type="scientific">Pseudomonas oryzihabitans</name>
    <dbReference type="NCBI Taxonomy" id="47885"/>
    <lineage>
        <taxon>Bacteria</taxon>
        <taxon>Pseudomonadati</taxon>
        <taxon>Pseudomonadota</taxon>
        <taxon>Gammaproteobacteria</taxon>
        <taxon>Pseudomonadales</taxon>
        <taxon>Pseudomonadaceae</taxon>
        <taxon>Pseudomonas</taxon>
    </lineage>
</organism>
<evidence type="ECO:0000313" key="12">
    <source>
        <dbReference type="Proteomes" id="UP000064137"/>
    </source>
</evidence>
<evidence type="ECO:0000259" key="8">
    <source>
        <dbReference type="Pfam" id="PF01773"/>
    </source>
</evidence>
<feature type="domain" description="Concentrative nucleoside transporter C-terminal" evidence="9">
    <location>
        <begin position="198"/>
        <end position="415"/>
    </location>
</feature>
<dbReference type="Proteomes" id="UP000064137">
    <property type="component" value="Chromosome"/>
</dbReference>
<keyword evidence="3" id="KW-1003">Cell membrane</keyword>
<evidence type="ECO:0000256" key="3">
    <source>
        <dbReference type="ARBA" id="ARBA00022475"/>
    </source>
</evidence>
<feature type="transmembrane region" description="Helical" evidence="7">
    <location>
        <begin position="28"/>
        <end position="48"/>
    </location>
</feature>
<dbReference type="OrthoDB" id="9766455at2"/>
<feature type="transmembrane region" description="Helical" evidence="7">
    <location>
        <begin position="170"/>
        <end position="191"/>
    </location>
</feature>
<dbReference type="GO" id="GO:0015293">
    <property type="term" value="F:symporter activity"/>
    <property type="evidence" value="ECO:0007669"/>
    <property type="project" value="TreeGrafter"/>
</dbReference>
<dbReference type="NCBIfam" id="TIGR00804">
    <property type="entry name" value="nupC"/>
    <property type="match status" value="1"/>
</dbReference>
<gene>
    <name evidence="11" type="ORF">APT59_02110</name>
</gene>
<dbReference type="GO" id="GO:0005337">
    <property type="term" value="F:nucleoside transmembrane transporter activity"/>
    <property type="evidence" value="ECO:0007669"/>
    <property type="project" value="InterPro"/>
</dbReference>
<keyword evidence="7" id="KW-0813">Transport</keyword>
<sequence>MISVLGMLLLVAIAIAFSRQRRAIRLRTVLAAFLLQAGLGLFVLYIPWGQQVLGSVSGAVSSLQLYADKGIEFLFGGLAGPRMFEYFGNGGFVFAVRVLPLIVFFGSLIAVLYYLGIMGWIIRLVGGALQALLGTSRVESTTVTATLFLGQSEMPLVVRPFIAELTRSELFAIMVGGFAAVAGSVLLGYAGMGVELKYLIAASFMAAPGGLLMAKLMEPETEQPRDQAMKTLGEGEERPANVIDAAAEGAQVGLRIALAVGAMLLAFIALIALLNGILGWCGAWFGLPQLSMQLVLGYMLAPVAFLIGVPWSEAVQAGGFIGQKLVLNEFVAYADLSTYLDPVKAAAAGAQPLSAHTQVIVTFALCGFANLSSIAIQLGGLGGIAPQRRHELAQLGLRAMLGGTLANLMSAALAGFFVSL</sequence>
<reference evidence="11 12" key="1">
    <citation type="submission" date="2016-01" db="EMBL/GenBank/DDBJ databases">
        <title>Annotation of Pseudomonas oryzihabitans USDA-ARS-USMARC-56511.</title>
        <authorList>
            <person name="Harhay G.P."/>
            <person name="Harhay D.M."/>
            <person name="Smith T.P.L."/>
            <person name="Bono J.L."/>
            <person name="Heaton M.P."/>
            <person name="Clawson M.L."/>
            <person name="Chitko-Mckown C.G."/>
            <person name="Capik S.F."/>
            <person name="DeDonder K.D."/>
            <person name="Apley M.D."/>
            <person name="Lubbers B.V."/>
            <person name="White B.J."/>
            <person name="Larson R.L."/>
        </authorList>
    </citation>
    <scope>NUCLEOTIDE SEQUENCE [LARGE SCALE GENOMIC DNA]</scope>
    <source>
        <strain evidence="11 12">USDA-ARS-USMARC-56511</strain>
    </source>
</reference>
<dbReference type="EMBL" id="CP013987">
    <property type="protein sequence ID" value="ALZ83056.1"/>
    <property type="molecule type" value="Genomic_DNA"/>
</dbReference>
<dbReference type="InterPro" id="IPR011642">
    <property type="entry name" value="Gate_dom"/>
</dbReference>
<dbReference type="InterPro" id="IPR008276">
    <property type="entry name" value="C_nuclsd_transpt"/>
</dbReference>
<dbReference type="AlphaFoldDB" id="A0A0U4VIJ7"/>
<feature type="transmembrane region" description="Helical" evidence="7">
    <location>
        <begin position="290"/>
        <end position="311"/>
    </location>
</feature>
<dbReference type="InterPro" id="IPR018270">
    <property type="entry name" value="C_nuclsd_transpt_met_bac"/>
</dbReference>
<evidence type="ECO:0000259" key="9">
    <source>
        <dbReference type="Pfam" id="PF07662"/>
    </source>
</evidence>
<dbReference type="Pfam" id="PF01773">
    <property type="entry name" value="Nucleos_tra2_N"/>
    <property type="match status" value="1"/>
</dbReference>
<feature type="transmembrane region" description="Helical" evidence="7">
    <location>
        <begin position="92"/>
        <end position="115"/>
    </location>
</feature>